<reference evidence="10 11" key="1">
    <citation type="journal article" date="2024" name="Plant J.">
        <title>Genome sequences and population genomics reveal climatic adaptation and genomic divergence between two closely related sweetgum species.</title>
        <authorList>
            <person name="Xu W.Q."/>
            <person name="Ren C.Q."/>
            <person name="Zhang X.Y."/>
            <person name="Comes H.P."/>
            <person name="Liu X.H."/>
            <person name="Li Y.G."/>
            <person name="Kettle C.J."/>
            <person name="Jalonen R."/>
            <person name="Gaisberger H."/>
            <person name="Ma Y.Z."/>
            <person name="Qiu Y.X."/>
        </authorList>
    </citation>
    <scope>NUCLEOTIDE SEQUENCE [LARGE SCALE GENOMIC DNA]</scope>
    <source>
        <strain evidence="10">Hangzhou</strain>
    </source>
</reference>
<dbReference type="GO" id="GO:0005634">
    <property type="term" value="C:nucleus"/>
    <property type="evidence" value="ECO:0007669"/>
    <property type="project" value="UniProtKB-SubCell"/>
</dbReference>
<comment type="subcellular location">
    <subcellularLocation>
        <location evidence="1">Nucleus</location>
    </subcellularLocation>
</comment>
<comment type="caution">
    <text evidence="10">The sequence shown here is derived from an EMBL/GenBank/DDBJ whole genome shotgun (WGS) entry which is preliminary data.</text>
</comment>
<evidence type="ECO:0000313" key="11">
    <source>
        <dbReference type="Proteomes" id="UP001415857"/>
    </source>
</evidence>
<dbReference type="InterPro" id="IPR028942">
    <property type="entry name" value="WHIM1_dom"/>
</dbReference>
<organism evidence="10 11">
    <name type="scientific">Liquidambar formosana</name>
    <name type="common">Formosan gum</name>
    <dbReference type="NCBI Taxonomy" id="63359"/>
    <lineage>
        <taxon>Eukaryota</taxon>
        <taxon>Viridiplantae</taxon>
        <taxon>Streptophyta</taxon>
        <taxon>Embryophyta</taxon>
        <taxon>Tracheophyta</taxon>
        <taxon>Spermatophyta</taxon>
        <taxon>Magnoliopsida</taxon>
        <taxon>eudicotyledons</taxon>
        <taxon>Gunneridae</taxon>
        <taxon>Pentapetalae</taxon>
        <taxon>Saxifragales</taxon>
        <taxon>Altingiaceae</taxon>
        <taxon>Liquidambar</taxon>
    </lineage>
</organism>
<dbReference type="InterPro" id="IPR047365">
    <property type="entry name" value="Tudor_AtPTM-like"/>
</dbReference>
<feature type="domain" description="PHD-type" evidence="8">
    <location>
        <begin position="433"/>
        <end position="480"/>
    </location>
</feature>
<keyword evidence="3 6" id="KW-0863">Zinc-finger</keyword>
<evidence type="ECO:0000256" key="7">
    <source>
        <dbReference type="SAM" id="MobiDB-lite"/>
    </source>
</evidence>
<keyword evidence="5" id="KW-0539">Nucleus</keyword>
<evidence type="ECO:0000256" key="2">
    <source>
        <dbReference type="ARBA" id="ARBA00022723"/>
    </source>
</evidence>
<feature type="region of interest" description="Disordered" evidence="7">
    <location>
        <begin position="1"/>
        <end position="38"/>
    </location>
</feature>
<dbReference type="InterPro" id="IPR018501">
    <property type="entry name" value="DDT_dom"/>
</dbReference>
<evidence type="ECO:0000256" key="1">
    <source>
        <dbReference type="ARBA" id="ARBA00004123"/>
    </source>
</evidence>
<feature type="compositionally biased region" description="Basic residues" evidence="7">
    <location>
        <begin position="1438"/>
        <end position="1447"/>
    </location>
</feature>
<dbReference type="Pfam" id="PF02791">
    <property type="entry name" value="DDT"/>
    <property type="match status" value="1"/>
</dbReference>
<accession>A0AAP0RLP5</accession>
<dbReference type="PROSITE" id="PS01359">
    <property type="entry name" value="ZF_PHD_1"/>
    <property type="match status" value="1"/>
</dbReference>
<evidence type="ECO:0000259" key="9">
    <source>
        <dbReference type="PROSITE" id="PS50827"/>
    </source>
</evidence>
<dbReference type="InterPro" id="IPR056618">
    <property type="entry name" value="Chromo_PTM"/>
</dbReference>
<evidence type="ECO:0000256" key="5">
    <source>
        <dbReference type="ARBA" id="ARBA00023242"/>
    </source>
</evidence>
<evidence type="ECO:0000256" key="3">
    <source>
        <dbReference type="ARBA" id="ARBA00022771"/>
    </source>
</evidence>
<dbReference type="CDD" id="cd15532">
    <property type="entry name" value="PHD2_CHD_II"/>
    <property type="match status" value="1"/>
</dbReference>
<evidence type="ECO:0000259" key="8">
    <source>
        <dbReference type="PROSITE" id="PS50016"/>
    </source>
</evidence>
<feature type="domain" description="DDT" evidence="9">
    <location>
        <begin position="206"/>
        <end position="266"/>
    </location>
</feature>
<evidence type="ECO:0000256" key="6">
    <source>
        <dbReference type="PROSITE-ProRule" id="PRU00146"/>
    </source>
</evidence>
<dbReference type="Pfam" id="PF21743">
    <property type="entry name" value="PTM_DIR17_Tudor"/>
    <property type="match status" value="1"/>
</dbReference>
<protein>
    <submittedName>
        <fullName evidence="10">Uncharacterized protein</fullName>
    </submittedName>
</protein>
<dbReference type="SMART" id="SM00571">
    <property type="entry name" value="DDT"/>
    <property type="match status" value="1"/>
</dbReference>
<dbReference type="InterPro" id="IPR001965">
    <property type="entry name" value="Znf_PHD"/>
</dbReference>
<dbReference type="InterPro" id="IPR019787">
    <property type="entry name" value="Znf_PHD-finger"/>
</dbReference>
<evidence type="ECO:0000256" key="4">
    <source>
        <dbReference type="ARBA" id="ARBA00022833"/>
    </source>
</evidence>
<sequence>MESSVIRSERRGRKRRRKDVNNVSADRQPDPETKRRGVATTMRSRALVGRYVKKEFEGIGVFIGKIVYYDSGLYRVDYEDGDCEDLESKEVRGFLIGDDDFDNSLLARKKKLDALVLKKGYALDTNVVDDSVSGADRVVEPSLHSELSCGGAPTNEDDGVQVDGDVDSSSDSCEYVRDRDSRSEAEILLVPPPLLPLSSGTVGVPEEYVSHLFSVYGFLRSFSIRLFLSPFGLDDFVGSLNCHVPNTLLDAVHVALMRALRRHLEMLSSDGSELAIKCLRCIDWSLLDTLTWPVYLVQYLIVMGYTKGPEWKGFYADVTDREYYTLSAGRKLMILQILCDDVLDSAELRAEIDMREESEVGLDSDASTTNPPDNGPRRVHPRYSKTSACKNQEAMEIIAESHEIKSPSNSNSLACRGTEVDADAGNVVLDGNGDECRVCGMDGTLLCCDGCPSAYHSRCIGVSKMSIPEGSWFCPECTINNIGPIVTIGTSLRGAQIFGIDCYEQVFLGTCNHLLVLKASIYTEPCLRYYNQNDIPKVLQALYSSVQHTALYSEICKAILQYWKIPESLLSLPERAVANEKGDAVCCRTSLHLSGNENRKVLDTVGGENRASSIAESNVENVAVSCLETMTQTDLPSLPGSIDTTTKQVSPLMNTKLPEQIKMEPSMSTGSFSHQVDPSDLTIQSLADRSSVIDLATCTSGNSNSSNSRQVNGMCLTANISSQRKDVYHGVGGRGDRNSANEFIYMGSSFKSHAYINHYSHGDFAASAAANLAVLSSEENRATEAQASVNPRKVMSANILLQVKAFSLAALRFFWPNSEKKLVEVPRERCGWCLSCKAPATSKRGCLLNSAALNAIKGAMKILAGLRSIKSGEGSLTSIATYIIYMEESLSGLIVGPFLSASYRRHWRKQVEQASTCSAIKSLLLELEENIHLIALSGEWVKLVDDWSVESSALQSSACAVGATQKRGPSGKRNRKESALSNVTADGCLDRLNDFSWWRGRKLAKLIFQRGILPHAMIKKAARRGGSKKISGIYYAEDSEIPRRSRQFAWRTAVEMSKNASQLALQVRYLDLHVRWSDLVRPDQNLQDGKGPETEASAFRNALICDKKVVENKIRYGVAFGNQKHLPSRVMKNIIEVEQSQDGKDKYWFSETRIPLYLIKEYEQNVENVLVPSAKKALNVLSKLQRRQLKASRRDIFSYLMLKRDNLDKCSCASCQVDVILRNAVKCSECQGYCHEACTISSTVLISEEVEFLITCKQCYDAKALTQNADSNDSPTSPLPLQGRGCQNVVKVTKGAKHKGHNQPLASVGTLESCSELKPASLDSSVEAKSRRRSSLSWGLIWRKPTTQDTGIDFRLKHILLRGNPYMGWSGPVCRLCLKPYNCDLMYIHCETCDWWFHGDAVELEESKIFNVVGFKCCFCRRIKTPTCPYADPDRKRPVGKKPRIRTSKQEDSEKDSVSGTISEQLEVWEPTTPMLPMKEEVFIPDDDPLLFSLSRVEQITEHNVEVDLECNTASGPGPQKLPVRRQVKREGDVDGISGNNPSSVELSTPLETNSLVNPKEEASSPQVEWDVSTNGLEDTMMFDYEGLNYEDMEFEPQTYFSFTELLASEDGSELDGVDASGNELGNLENSSSAFLKDGVSEQYRMGTNNGQHKPTVQPDVNVVHCQLCPNQEPAPDLSCEICGLWIHSHCSPWVEPSSWGDSWRCGNCREWR</sequence>
<feature type="compositionally biased region" description="Acidic residues" evidence="7">
    <location>
        <begin position="155"/>
        <end position="168"/>
    </location>
</feature>
<name>A0AAP0RLP5_LIQFO</name>
<keyword evidence="11" id="KW-1185">Reference proteome</keyword>
<feature type="region of interest" description="Disordered" evidence="7">
    <location>
        <begin position="1432"/>
        <end position="1465"/>
    </location>
</feature>
<dbReference type="GO" id="GO:0000785">
    <property type="term" value="C:chromatin"/>
    <property type="evidence" value="ECO:0007669"/>
    <property type="project" value="UniProtKB-ARBA"/>
</dbReference>
<dbReference type="InterPro" id="IPR013083">
    <property type="entry name" value="Znf_RING/FYVE/PHD"/>
</dbReference>
<dbReference type="InterPro" id="IPR011011">
    <property type="entry name" value="Znf_FYVE_PHD"/>
</dbReference>
<dbReference type="Pfam" id="PF00628">
    <property type="entry name" value="PHD"/>
    <property type="match status" value="1"/>
</dbReference>
<dbReference type="Pfam" id="PF15612">
    <property type="entry name" value="WHIM1"/>
    <property type="match status" value="1"/>
</dbReference>
<dbReference type="Gene3D" id="2.60.120.650">
    <property type="entry name" value="Cupin"/>
    <property type="match status" value="1"/>
</dbReference>
<dbReference type="SMART" id="SM00249">
    <property type="entry name" value="PHD"/>
    <property type="match status" value="4"/>
</dbReference>
<dbReference type="PANTHER" id="PTHR46508">
    <property type="entry name" value="PHD FINGER FAMILY PROTEIN"/>
    <property type="match status" value="1"/>
</dbReference>
<dbReference type="Proteomes" id="UP001415857">
    <property type="component" value="Unassembled WGS sequence"/>
</dbReference>
<gene>
    <name evidence="10" type="ORF">L1049_012816</name>
</gene>
<keyword evidence="4" id="KW-0862">Zinc</keyword>
<dbReference type="SUPFAM" id="SSF57903">
    <property type="entry name" value="FYVE/PHD zinc finger"/>
    <property type="match status" value="2"/>
</dbReference>
<dbReference type="GO" id="GO:0008270">
    <property type="term" value="F:zinc ion binding"/>
    <property type="evidence" value="ECO:0007669"/>
    <property type="project" value="UniProtKB-KW"/>
</dbReference>
<keyword evidence="2" id="KW-0479">Metal-binding</keyword>
<dbReference type="CDD" id="cd15489">
    <property type="entry name" value="PHD_SF"/>
    <property type="match status" value="1"/>
</dbReference>
<evidence type="ECO:0000313" key="10">
    <source>
        <dbReference type="EMBL" id="KAK9279139.1"/>
    </source>
</evidence>
<dbReference type="PROSITE" id="PS50016">
    <property type="entry name" value="ZF_PHD_2"/>
    <property type="match status" value="1"/>
</dbReference>
<feature type="compositionally biased region" description="Basic and acidic residues" evidence="7">
    <location>
        <begin position="1448"/>
        <end position="1457"/>
    </location>
</feature>
<feature type="region of interest" description="Disordered" evidence="7">
    <location>
        <begin position="1531"/>
        <end position="1550"/>
    </location>
</feature>
<dbReference type="InterPro" id="IPR019786">
    <property type="entry name" value="Zinc_finger_PHD-type_CS"/>
</dbReference>
<dbReference type="Pfam" id="PF24294">
    <property type="entry name" value="Chromo_PTM"/>
    <property type="match status" value="1"/>
</dbReference>
<feature type="compositionally biased region" description="Polar residues" evidence="7">
    <location>
        <begin position="1538"/>
        <end position="1550"/>
    </location>
</feature>
<feature type="region of interest" description="Disordered" evidence="7">
    <location>
        <begin position="357"/>
        <end position="382"/>
    </location>
</feature>
<dbReference type="EMBL" id="JBBPBK010000008">
    <property type="protein sequence ID" value="KAK9279139.1"/>
    <property type="molecule type" value="Genomic_DNA"/>
</dbReference>
<proteinExistence type="predicted"/>
<dbReference type="CDD" id="cd20401">
    <property type="entry name" value="Tudor_AtPTM-like"/>
    <property type="match status" value="1"/>
</dbReference>
<feature type="region of interest" description="Disordered" evidence="7">
    <location>
        <begin position="146"/>
        <end position="169"/>
    </location>
</feature>
<dbReference type="PROSITE" id="PS50827">
    <property type="entry name" value="DDT"/>
    <property type="match status" value="1"/>
</dbReference>
<dbReference type="Gene3D" id="3.30.40.10">
    <property type="entry name" value="Zinc/RING finger domain, C3HC4 (zinc finger)"/>
    <property type="match status" value="1"/>
</dbReference>
<dbReference type="PANTHER" id="PTHR46508:SF1">
    <property type="entry name" value="PHD FINGER FAMILY PROTEIN"/>
    <property type="match status" value="1"/>
</dbReference>